<keyword evidence="1" id="KW-0472">Membrane</keyword>
<dbReference type="PATRIC" id="fig|1114963.3.peg.4780"/>
<name>A0A0J7XI94_9SPHN</name>
<evidence type="ECO:0000313" key="3">
    <source>
        <dbReference type="Proteomes" id="UP000052268"/>
    </source>
</evidence>
<dbReference type="OrthoDB" id="7502743at2"/>
<protein>
    <submittedName>
        <fullName evidence="2">Transcriptional regulator</fullName>
    </submittedName>
</protein>
<evidence type="ECO:0000313" key="2">
    <source>
        <dbReference type="EMBL" id="KMS50868.1"/>
    </source>
</evidence>
<dbReference type="Proteomes" id="UP000052268">
    <property type="component" value="Unassembled WGS sequence"/>
</dbReference>
<keyword evidence="3" id="KW-1185">Reference proteome</keyword>
<feature type="transmembrane region" description="Helical" evidence="1">
    <location>
        <begin position="128"/>
        <end position="149"/>
    </location>
</feature>
<keyword evidence="1" id="KW-0812">Transmembrane</keyword>
<dbReference type="EMBL" id="JACU01000014">
    <property type="protein sequence ID" value="KMS50868.1"/>
    <property type="molecule type" value="Genomic_DNA"/>
</dbReference>
<reference evidence="2 3" key="1">
    <citation type="journal article" date="2015" name="G3 (Bethesda)">
        <title>Insights into Ongoing Evolution of the Hexachlorocyclohexane Catabolic Pathway from Comparative Genomics of Ten Sphingomonadaceae Strains.</title>
        <authorList>
            <person name="Pearce S.L."/>
            <person name="Oakeshott J.G."/>
            <person name="Pandey G."/>
        </authorList>
    </citation>
    <scope>NUCLEOTIDE SEQUENCE [LARGE SCALE GENOMIC DNA]</scope>
    <source>
        <strain evidence="2 3">LL02</strain>
    </source>
</reference>
<proteinExistence type="predicted"/>
<sequence>MTVTNEELIAFADGELSGADAARVEVAVAADPVLASRIERERQLRARLRGHLDPVASEPVPESLSLMIAAAAAEDMEQDMIDTPPPAQTPPQAKTQPARVLDFAAARARRKAESKAAKPAQQTVPRRWGIGAAIAASLVLGLMLAPQFLGSSAVTERNGALVASGSLARGLDTQLASDEPDALRILSSFRRENGNYCRVYEAGATSGIACKFNGEWTLERTVASGKSESSEYRQAGSPVSELMTAAQNMAVGAPLNAAQERAARVDGWGR</sequence>
<organism evidence="2 3">
    <name type="scientific">Novosphingobium barchaimii LL02</name>
    <dbReference type="NCBI Taxonomy" id="1114963"/>
    <lineage>
        <taxon>Bacteria</taxon>
        <taxon>Pseudomonadati</taxon>
        <taxon>Pseudomonadota</taxon>
        <taxon>Alphaproteobacteria</taxon>
        <taxon>Sphingomonadales</taxon>
        <taxon>Sphingomonadaceae</taxon>
        <taxon>Novosphingobium</taxon>
    </lineage>
</organism>
<keyword evidence="1" id="KW-1133">Transmembrane helix</keyword>
<evidence type="ECO:0000256" key="1">
    <source>
        <dbReference type="SAM" id="Phobius"/>
    </source>
</evidence>
<dbReference type="AlphaFoldDB" id="A0A0J7XI94"/>
<gene>
    <name evidence="2" type="ORF">V474_05675</name>
</gene>
<dbReference type="RefSeq" id="WP_059153502.1">
    <property type="nucleotide sequence ID" value="NZ_KQ130460.1"/>
</dbReference>
<comment type="caution">
    <text evidence="2">The sequence shown here is derived from an EMBL/GenBank/DDBJ whole genome shotgun (WGS) entry which is preliminary data.</text>
</comment>
<accession>A0A0J7XI94</accession>